<dbReference type="OrthoDB" id="2621483at2"/>
<dbReference type="Proteomes" id="UP000289856">
    <property type="component" value="Chromosome"/>
</dbReference>
<dbReference type="RefSeq" id="WP_130611047.1">
    <property type="nucleotide sequence ID" value="NZ_AP019400.1"/>
</dbReference>
<evidence type="ECO:0000313" key="2">
    <source>
        <dbReference type="EMBL" id="BBI34158.1"/>
    </source>
</evidence>
<accession>A0A3T1D7W2</accession>
<gene>
    <name evidence="2" type="ORF">KCTCHS21_35570</name>
</gene>
<feature type="transmembrane region" description="Helical" evidence="1">
    <location>
        <begin position="6"/>
        <end position="26"/>
    </location>
</feature>
<organism evidence="2 3">
    <name type="scientific">Cohnella abietis</name>
    <dbReference type="NCBI Taxonomy" id="2507935"/>
    <lineage>
        <taxon>Bacteria</taxon>
        <taxon>Bacillati</taxon>
        <taxon>Bacillota</taxon>
        <taxon>Bacilli</taxon>
        <taxon>Bacillales</taxon>
        <taxon>Paenibacillaceae</taxon>
        <taxon>Cohnella</taxon>
    </lineage>
</organism>
<keyword evidence="1" id="KW-0812">Transmembrane</keyword>
<keyword evidence="1" id="KW-1133">Transmembrane helix</keyword>
<sequence>MNNSRRGTASLIAIIIILMVLLGFCINSKVSSDNKAEAIQDRIDKTFVYQLGEAASSFGRDLSNDDNSDYENCVASVAAASSVANLSSYEDDNDLIDLALDSLYRAMLNSDKKENVIHNAVTIREIFVKLNVNPADTEATSELSKVIDSL</sequence>
<proteinExistence type="predicted"/>
<dbReference type="KEGG" id="cohn:KCTCHS21_35570"/>
<evidence type="ECO:0000313" key="3">
    <source>
        <dbReference type="Proteomes" id="UP000289856"/>
    </source>
</evidence>
<keyword evidence="1" id="KW-0472">Membrane</keyword>
<dbReference type="AlphaFoldDB" id="A0A3T1D7W2"/>
<keyword evidence="3" id="KW-1185">Reference proteome</keyword>
<name>A0A3T1D7W2_9BACL</name>
<evidence type="ECO:0000256" key="1">
    <source>
        <dbReference type="SAM" id="Phobius"/>
    </source>
</evidence>
<dbReference type="EMBL" id="AP019400">
    <property type="protein sequence ID" value="BBI34158.1"/>
    <property type="molecule type" value="Genomic_DNA"/>
</dbReference>
<protein>
    <submittedName>
        <fullName evidence="2">Uncharacterized protein</fullName>
    </submittedName>
</protein>
<reference evidence="2 3" key="1">
    <citation type="submission" date="2019-01" db="EMBL/GenBank/DDBJ databases">
        <title>Complete genome sequence of Cohnella hallensis HS21 isolated from Korean fir (Abies koreana) rhizospheric soil.</title>
        <authorList>
            <person name="Jiang L."/>
            <person name="Kang S.W."/>
            <person name="Kim S."/>
            <person name="Jung J."/>
            <person name="Kim C.Y."/>
            <person name="Kim D.H."/>
            <person name="Kim S.W."/>
            <person name="Lee J."/>
        </authorList>
    </citation>
    <scope>NUCLEOTIDE SEQUENCE [LARGE SCALE GENOMIC DNA]</scope>
    <source>
        <strain evidence="2 3">HS21</strain>
    </source>
</reference>